<dbReference type="Pfam" id="PF00076">
    <property type="entry name" value="RRM_1"/>
    <property type="match status" value="3"/>
</dbReference>
<dbReference type="Gene3D" id="3.30.70.330">
    <property type="match status" value="3"/>
</dbReference>
<keyword evidence="6" id="KW-1185">Reference proteome</keyword>
<keyword evidence="1 2" id="KW-0694">RNA-binding</keyword>
<proteinExistence type="predicted"/>
<feature type="domain" description="RRM" evidence="4">
    <location>
        <begin position="398"/>
        <end position="475"/>
    </location>
</feature>
<evidence type="ECO:0000256" key="1">
    <source>
        <dbReference type="ARBA" id="ARBA00022884"/>
    </source>
</evidence>
<feature type="domain" description="RRM" evidence="4">
    <location>
        <begin position="234"/>
        <end position="314"/>
    </location>
</feature>
<feature type="compositionally biased region" description="Gly residues" evidence="3">
    <location>
        <begin position="79"/>
        <end position="89"/>
    </location>
</feature>
<comment type="caution">
    <text evidence="5">The sequence shown here is derived from an EMBL/GenBank/DDBJ whole genome shotgun (WGS) entry which is preliminary data.</text>
</comment>
<evidence type="ECO:0000313" key="6">
    <source>
        <dbReference type="Proteomes" id="UP001583280"/>
    </source>
</evidence>
<feature type="domain" description="RRM" evidence="4">
    <location>
        <begin position="116"/>
        <end position="193"/>
    </location>
</feature>
<feature type="region of interest" description="Disordered" evidence="3">
    <location>
        <begin position="359"/>
        <end position="384"/>
    </location>
</feature>
<protein>
    <submittedName>
        <fullName evidence="5">G-strand binding protein</fullName>
    </submittedName>
</protein>
<gene>
    <name evidence="5" type="primary">GBP2</name>
    <name evidence="5" type="ORF">Cpir12675_000976</name>
</gene>
<dbReference type="PROSITE" id="PS50102">
    <property type="entry name" value="RRM"/>
    <property type="match status" value="3"/>
</dbReference>
<name>A0ABR3ZLK1_9PEZI</name>
<dbReference type="SMART" id="SM00360">
    <property type="entry name" value="RRM"/>
    <property type="match status" value="3"/>
</dbReference>
<feature type="compositionally biased region" description="Basic and acidic residues" evidence="3">
    <location>
        <begin position="48"/>
        <end position="66"/>
    </location>
</feature>
<dbReference type="PANTHER" id="PTHR23003:SF3">
    <property type="entry name" value="FI21236P1-RELATED"/>
    <property type="match status" value="1"/>
</dbReference>
<dbReference type="InterPro" id="IPR000504">
    <property type="entry name" value="RRM_dom"/>
</dbReference>
<dbReference type="PANTHER" id="PTHR23003">
    <property type="entry name" value="RNA RECOGNITION MOTIF RRM DOMAIN CONTAINING PROTEIN"/>
    <property type="match status" value="1"/>
</dbReference>
<feature type="region of interest" description="Disordered" evidence="3">
    <location>
        <begin position="1"/>
        <end position="114"/>
    </location>
</feature>
<feature type="compositionally biased region" description="Basic and acidic residues" evidence="3">
    <location>
        <begin position="92"/>
        <end position="101"/>
    </location>
</feature>
<evidence type="ECO:0000313" key="5">
    <source>
        <dbReference type="EMBL" id="KAL1900394.1"/>
    </source>
</evidence>
<feature type="compositionally biased region" description="Basic residues" evidence="3">
    <location>
        <begin position="24"/>
        <end position="42"/>
    </location>
</feature>
<dbReference type="Proteomes" id="UP001583280">
    <property type="component" value="Unassembled WGS sequence"/>
</dbReference>
<dbReference type="SUPFAM" id="SSF54928">
    <property type="entry name" value="RNA-binding domain, RBD"/>
    <property type="match status" value="3"/>
</dbReference>
<dbReference type="InterPro" id="IPR050374">
    <property type="entry name" value="RRT5_SRSF_SR"/>
</dbReference>
<organism evidence="5 6">
    <name type="scientific">Ceratocystis pirilliformis</name>
    <dbReference type="NCBI Taxonomy" id="259994"/>
    <lineage>
        <taxon>Eukaryota</taxon>
        <taxon>Fungi</taxon>
        <taxon>Dikarya</taxon>
        <taxon>Ascomycota</taxon>
        <taxon>Pezizomycotina</taxon>
        <taxon>Sordariomycetes</taxon>
        <taxon>Hypocreomycetidae</taxon>
        <taxon>Microascales</taxon>
        <taxon>Ceratocystidaceae</taxon>
        <taxon>Ceratocystis</taxon>
    </lineage>
</organism>
<evidence type="ECO:0000259" key="4">
    <source>
        <dbReference type="PROSITE" id="PS50102"/>
    </source>
</evidence>
<dbReference type="InterPro" id="IPR012677">
    <property type="entry name" value="Nucleotide-bd_a/b_plait_sf"/>
</dbReference>
<reference evidence="5 6" key="1">
    <citation type="journal article" date="2024" name="IMA Fungus">
        <title>IMA Genome - F19 : A genome assembly and annotation guide to empower mycologists, including annotated draft genome sequences of Ceratocystis pirilliformis, Diaporthe australafricana, Fusarium ophioides, Paecilomyces lecythidis, and Sporothrix stenoceras.</title>
        <authorList>
            <person name="Aylward J."/>
            <person name="Wilson A.M."/>
            <person name="Visagie C.M."/>
            <person name="Spraker J."/>
            <person name="Barnes I."/>
            <person name="Buitendag C."/>
            <person name="Ceriani C."/>
            <person name="Del Mar Angel L."/>
            <person name="du Plessis D."/>
            <person name="Fuchs T."/>
            <person name="Gasser K."/>
            <person name="Kramer D."/>
            <person name="Li W."/>
            <person name="Munsamy K."/>
            <person name="Piso A."/>
            <person name="Price J.L."/>
            <person name="Sonnekus B."/>
            <person name="Thomas C."/>
            <person name="van der Nest A."/>
            <person name="van Dijk A."/>
            <person name="van Heerden A."/>
            <person name="van Vuuren N."/>
            <person name="Yilmaz N."/>
            <person name="Duong T.A."/>
            <person name="van der Merwe N.A."/>
            <person name="Wingfield M.J."/>
            <person name="Wingfield B.D."/>
        </authorList>
    </citation>
    <scope>NUCLEOTIDE SEQUENCE [LARGE SCALE GENOMIC DNA]</scope>
    <source>
        <strain evidence="5 6">CMW 12675</strain>
    </source>
</reference>
<evidence type="ECO:0000256" key="2">
    <source>
        <dbReference type="PROSITE-ProRule" id="PRU00176"/>
    </source>
</evidence>
<dbReference type="EMBL" id="JAWDJO010000013">
    <property type="protein sequence ID" value="KAL1900394.1"/>
    <property type="molecule type" value="Genomic_DNA"/>
</dbReference>
<accession>A0ABR3ZLK1</accession>
<evidence type="ECO:0000256" key="3">
    <source>
        <dbReference type="SAM" id="MobiDB-lite"/>
    </source>
</evidence>
<dbReference type="InterPro" id="IPR035979">
    <property type="entry name" value="RBD_domain_sf"/>
</dbReference>
<sequence>MALAYMTHDSQVVSNDQQHERSRSPRRGRSRSPGRVGRRRSFSPRSLSRGDRGESRDDHRRNRDRSPMMQQPGPSTGNSGPGGNYGGSGPSRSHDDGRPSRDSMINNMRDSSQQERRVYVGNLAYDVKWHNLKDFMRQSGEVLFADVLLLPNGMSKGCGIVEYATKEQAQNAVQALSNKNLMGRLIYVREDREPEPRFLNASGNARGGGFGGGMSQGGFAGGYNMSGPPSTQGRQIYVSNLSYNVGWQDLKDLFRQAAQNGNVLRADIQSGPDGRPKGSGIVVFESPDDARNAIQQFNGYEWQGRIIEVREDRYAGNNMGFGGRGGFQGGRGGFNNFGPPRGGFMSRGGFGGGFSGRGGFQGGAGHPQSGGFDNAGPPPSAPPNTFTDFATAGSKPSDTIYVRNLPWSTSNEDLVDLFVTIGKVEQAEIQYEPSGRSRGTGVVRFDSIDNAETAISKFQGYQYGGRALSLSFVKYINQSQESMPPSANAPPSGNMMGGGGPMETDHHGGMTQEQMM</sequence>
<feature type="region of interest" description="Disordered" evidence="3">
    <location>
        <begin position="481"/>
        <end position="516"/>
    </location>
</feature>